<gene>
    <name evidence="1" type="ORF">UT24_C0016G0032</name>
</gene>
<accession>A0A0G0MAE7</accession>
<name>A0A0G0MAE7_9BACT</name>
<dbReference type="AlphaFoldDB" id="A0A0G0MAE7"/>
<dbReference type="EMBL" id="LBWB01000016">
    <property type="protein sequence ID" value="KKR00143.1"/>
    <property type="molecule type" value="Genomic_DNA"/>
</dbReference>
<proteinExistence type="predicted"/>
<dbReference type="STRING" id="1618574.UT24_C0016G0032"/>
<comment type="caution">
    <text evidence="1">The sequence shown here is derived from an EMBL/GenBank/DDBJ whole genome shotgun (WGS) entry which is preliminary data.</text>
</comment>
<evidence type="ECO:0000313" key="2">
    <source>
        <dbReference type="Proteomes" id="UP000033881"/>
    </source>
</evidence>
<sequence>MNVSFCPKCGFPLVKDRTVKYLKKEYKEMLSGFMRCENCKINYKTPLTLDNEEWKKKTN</sequence>
<dbReference type="Proteomes" id="UP000033881">
    <property type="component" value="Unassembled WGS sequence"/>
</dbReference>
<organism evidence="1 2">
    <name type="scientific">Candidatus Woesebacteria bacterium GW2011_GWB1_39_12</name>
    <dbReference type="NCBI Taxonomy" id="1618574"/>
    <lineage>
        <taxon>Bacteria</taxon>
        <taxon>Candidatus Woeseibacteriota</taxon>
    </lineage>
</organism>
<reference evidence="1 2" key="1">
    <citation type="journal article" date="2015" name="Nature">
        <title>rRNA introns, odd ribosomes, and small enigmatic genomes across a large radiation of phyla.</title>
        <authorList>
            <person name="Brown C.T."/>
            <person name="Hug L.A."/>
            <person name="Thomas B.C."/>
            <person name="Sharon I."/>
            <person name="Castelle C.J."/>
            <person name="Singh A."/>
            <person name="Wilkins M.J."/>
            <person name="Williams K.H."/>
            <person name="Banfield J.F."/>
        </authorList>
    </citation>
    <scope>NUCLEOTIDE SEQUENCE [LARGE SCALE GENOMIC DNA]</scope>
</reference>
<evidence type="ECO:0000313" key="1">
    <source>
        <dbReference type="EMBL" id="KKR00143.1"/>
    </source>
</evidence>
<protein>
    <submittedName>
        <fullName evidence="1">Uncharacterized protein</fullName>
    </submittedName>
</protein>